<reference evidence="2" key="2">
    <citation type="submission" date="2023-01" db="EMBL/GenBank/DDBJ databases">
        <authorList>
            <person name="Sun Q."/>
            <person name="Evtushenko L."/>
        </authorList>
    </citation>
    <scope>NUCLEOTIDE SEQUENCE</scope>
    <source>
        <strain evidence="2">VKM B-1513</strain>
    </source>
</reference>
<dbReference type="NCBIfam" id="TIGR02762">
    <property type="entry name" value="TraL_TIGR"/>
    <property type="match status" value="1"/>
</dbReference>
<sequence length="94" mass="10561">MSGNLIPQRLDEPERILIFTPVEFVIVVLCLGTGLLSGHVLIGLIAALLFWQGYQKAKAGLSLQRLFGRMYWLLPPRFVGLRRSPDAALREWVG</sequence>
<gene>
    <name evidence="2" type="ORF">GCM10017621_30370</name>
</gene>
<keyword evidence="3" id="KW-1185">Reference proteome</keyword>
<protein>
    <recommendedName>
        <fullName evidence="4">Type IV conjugative transfer system protein TraL</fullName>
    </recommendedName>
</protein>
<feature type="transmembrane region" description="Helical" evidence="1">
    <location>
        <begin position="24"/>
        <end position="51"/>
    </location>
</feature>
<keyword evidence="1" id="KW-0812">Transmembrane</keyword>
<keyword evidence="1" id="KW-1133">Transmembrane helix</keyword>
<dbReference type="EMBL" id="BSFE01000011">
    <property type="protein sequence ID" value="GLK53529.1"/>
    <property type="molecule type" value="Genomic_DNA"/>
</dbReference>
<accession>A0A9W6IQJ9</accession>
<dbReference type="Pfam" id="PF07178">
    <property type="entry name" value="TraL"/>
    <property type="match status" value="1"/>
</dbReference>
<evidence type="ECO:0000313" key="2">
    <source>
        <dbReference type="EMBL" id="GLK53529.1"/>
    </source>
</evidence>
<dbReference type="Proteomes" id="UP001143486">
    <property type="component" value="Unassembled WGS sequence"/>
</dbReference>
<proteinExistence type="predicted"/>
<name>A0A9W6IQJ9_9PROT</name>
<dbReference type="RefSeq" id="WP_271187877.1">
    <property type="nucleotide sequence ID" value="NZ_BSFE01000011.1"/>
</dbReference>
<organism evidence="2 3">
    <name type="scientific">Maricaulis virginensis</name>
    <dbReference type="NCBI Taxonomy" id="144022"/>
    <lineage>
        <taxon>Bacteria</taxon>
        <taxon>Pseudomonadati</taxon>
        <taxon>Pseudomonadota</taxon>
        <taxon>Alphaproteobacteria</taxon>
        <taxon>Maricaulales</taxon>
        <taxon>Maricaulaceae</taxon>
        <taxon>Maricaulis</taxon>
    </lineage>
</organism>
<keyword evidence="1" id="KW-0472">Membrane</keyword>
<dbReference type="AlphaFoldDB" id="A0A9W6IQJ9"/>
<evidence type="ECO:0000256" key="1">
    <source>
        <dbReference type="SAM" id="Phobius"/>
    </source>
</evidence>
<dbReference type="InterPro" id="IPR009838">
    <property type="entry name" value="T4SS_TraL"/>
</dbReference>
<evidence type="ECO:0000313" key="3">
    <source>
        <dbReference type="Proteomes" id="UP001143486"/>
    </source>
</evidence>
<dbReference type="GO" id="GO:0019867">
    <property type="term" value="C:outer membrane"/>
    <property type="evidence" value="ECO:0007669"/>
    <property type="project" value="InterPro"/>
</dbReference>
<evidence type="ECO:0008006" key="4">
    <source>
        <dbReference type="Google" id="ProtNLM"/>
    </source>
</evidence>
<reference evidence="2" key="1">
    <citation type="journal article" date="2014" name="Int. J. Syst. Evol. Microbiol.">
        <title>Complete genome sequence of Corynebacterium casei LMG S-19264T (=DSM 44701T), isolated from a smear-ripened cheese.</title>
        <authorList>
            <consortium name="US DOE Joint Genome Institute (JGI-PGF)"/>
            <person name="Walter F."/>
            <person name="Albersmeier A."/>
            <person name="Kalinowski J."/>
            <person name="Ruckert C."/>
        </authorList>
    </citation>
    <scope>NUCLEOTIDE SEQUENCE</scope>
    <source>
        <strain evidence="2">VKM B-1513</strain>
    </source>
</reference>
<comment type="caution">
    <text evidence="2">The sequence shown here is derived from an EMBL/GenBank/DDBJ whole genome shotgun (WGS) entry which is preliminary data.</text>
</comment>